<keyword evidence="1" id="KW-0812">Transmembrane</keyword>
<keyword evidence="1" id="KW-0472">Membrane</keyword>
<reference evidence="3" key="1">
    <citation type="journal article" date="2019" name="Int. J. Syst. Evol. Microbiol.">
        <title>The Global Catalogue of Microorganisms (GCM) 10K type strain sequencing project: providing services to taxonomists for standard genome sequencing and annotation.</title>
        <authorList>
            <consortium name="The Broad Institute Genomics Platform"/>
            <consortium name="The Broad Institute Genome Sequencing Center for Infectious Disease"/>
            <person name="Wu L."/>
            <person name="Ma J."/>
        </authorList>
    </citation>
    <scope>NUCLEOTIDE SEQUENCE [LARGE SCALE GENOMIC DNA]</scope>
    <source>
        <strain evidence="3">CCUG 63830</strain>
    </source>
</reference>
<keyword evidence="1" id="KW-1133">Transmembrane helix</keyword>
<evidence type="ECO:0000256" key="1">
    <source>
        <dbReference type="SAM" id="Phobius"/>
    </source>
</evidence>
<feature type="transmembrane region" description="Helical" evidence="1">
    <location>
        <begin position="90"/>
        <end position="110"/>
    </location>
</feature>
<feature type="transmembrane region" description="Helical" evidence="1">
    <location>
        <begin position="122"/>
        <end position="143"/>
    </location>
</feature>
<dbReference type="Proteomes" id="UP001596317">
    <property type="component" value="Unassembled WGS sequence"/>
</dbReference>
<organism evidence="2 3">
    <name type="scientific">Deinococcus multiflagellatus</name>
    <dbReference type="NCBI Taxonomy" id="1656887"/>
    <lineage>
        <taxon>Bacteria</taxon>
        <taxon>Thermotogati</taxon>
        <taxon>Deinococcota</taxon>
        <taxon>Deinococci</taxon>
        <taxon>Deinococcales</taxon>
        <taxon>Deinococcaceae</taxon>
        <taxon>Deinococcus</taxon>
    </lineage>
</organism>
<proteinExistence type="predicted"/>
<feature type="transmembrane region" description="Helical" evidence="1">
    <location>
        <begin position="27"/>
        <end position="45"/>
    </location>
</feature>
<gene>
    <name evidence="2" type="ORF">ACFP90_04550</name>
</gene>
<feature type="transmembrane region" description="Helical" evidence="1">
    <location>
        <begin position="57"/>
        <end position="78"/>
    </location>
</feature>
<name>A0ABW1ZHF4_9DEIO</name>
<accession>A0ABW1ZHF4</accession>
<dbReference type="RefSeq" id="WP_224603810.1">
    <property type="nucleotide sequence ID" value="NZ_JAIQXV010000001.1"/>
</dbReference>
<dbReference type="EMBL" id="JBHSWB010000001">
    <property type="protein sequence ID" value="MFC6659712.1"/>
    <property type="molecule type" value="Genomic_DNA"/>
</dbReference>
<protein>
    <submittedName>
        <fullName evidence="2">Uncharacterized protein</fullName>
    </submittedName>
</protein>
<keyword evidence="3" id="KW-1185">Reference proteome</keyword>
<comment type="caution">
    <text evidence="2">The sequence shown here is derived from an EMBL/GenBank/DDBJ whole genome shotgun (WGS) entry which is preliminary data.</text>
</comment>
<sequence>MRRAPLLTVLALPLGYGLGWFLFGLPGGVVLAAGLGAALGLAAGVGGARGVAGFLRLLALLLLAAGMLWLLGGGLLLLGMTTSPNNPLPIGLGGALVLLGPGAVLLWLLGTLARRLAQGAPPLLASPAAPFVLVGGAVLFAFAPAVRVDCRGLQGDSFLRPDSGFSGASAAQTFWARRPALIPGRAELPADFVVDGVRASVTRCFRDQQGRPRPLTLRASAPLLVVHLTERVRPGMRAYAAVFTPGEHRKLTPWQPTEPPYSAQRVHRPYHWPGWVVFPDLPELPPALEQALPPSSGGR</sequence>
<evidence type="ECO:0000313" key="2">
    <source>
        <dbReference type="EMBL" id="MFC6659712.1"/>
    </source>
</evidence>
<evidence type="ECO:0000313" key="3">
    <source>
        <dbReference type="Proteomes" id="UP001596317"/>
    </source>
</evidence>